<evidence type="ECO:0000256" key="1">
    <source>
        <dbReference type="ARBA" id="ARBA00004442"/>
    </source>
</evidence>
<dbReference type="GO" id="GO:0009279">
    <property type="term" value="C:cell outer membrane"/>
    <property type="evidence" value="ECO:0007669"/>
    <property type="project" value="UniProtKB-SubCell"/>
</dbReference>
<dbReference type="KEGG" id="talb:FTW19_23340"/>
<organism evidence="8 9">
    <name type="scientific">Terriglobus albidus</name>
    <dbReference type="NCBI Taxonomy" id="1592106"/>
    <lineage>
        <taxon>Bacteria</taxon>
        <taxon>Pseudomonadati</taxon>
        <taxon>Acidobacteriota</taxon>
        <taxon>Terriglobia</taxon>
        <taxon>Terriglobales</taxon>
        <taxon>Acidobacteriaceae</taxon>
        <taxon>Terriglobus</taxon>
    </lineage>
</organism>
<evidence type="ECO:0000259" key="7">
    <source>
        <dbReference type="Pfam" id="PF07715"/>
    </source>
</evidence>
<evidence type="ECO:0000313" key="9">
    <source>
        <dbReference type="Proteomes" id="UP000321820"/>
    </source>
</evidence>
<dbReference type="AlphaFoldDB" id="A0A5B9EJS8"/>
<feature type="chain" id="PRO_5022840479" evidence="5">
    <location>
        <begin position="24"/>
        <end position="967"/>
    </location>
</feature>
<feature type="domain" description="TonB-dependent receptor plug" evidence="7">
    <location>
        <begin position="134"/>
        <end position="236"/>
    </location>
</feature>
<feature type="signal peptide" evidence="5">
    <location>
        <begin position="1"/>
        <end position="23"/>
    </location>
</feature>
<evidence type="ECO:0000256" key="2">
    <source>
        <dbReference type="ARBA" id="ARBA00023136"/>
    </source>
</evidence>
<keyword evidence="9" id="KW-1185">Reference proteome</keyword>
<dbReference type="InterPro" id="IPR010104">
    <property type="entry name" value="TonB_rcpt_bac"/>
</dbReference>
<dbReference type="PANTHER" id="PTHR40980:SF4">
    <property type="entry name" value="TONB-DEPENDENT RECEPTOR-LIKE BETA-BARREL DOMAIN-CONTAINING PROTEIN"/>
    <property type="match status" value="1"/>
</dbReference>
<dbReference type="Gene3D" id="2.60.40.1120">
    <property type="entry name" value="Carboxypeptidase-like, regulatory domain"/>
    <property type="match status" value="1"/>
</dbReference>
<evidence type="ECO:0000256" key="3">
    <source>
        <dbReference type="ARBA" id="ARBA00023237"/>
    </source>
</evidence>
<evidence type="ECO:0000256" key="4">
    <source>
        <dbReference type="RuleBase" id="RU003357"/>
    </source>
</evidence>
<dbReference type="NCBIfam" id="TIGR01782">
    <property type="entry name" value="TonB-Xanth-Caul"/>
    <property type="match status" value="1"/>
</dbReference>
<reference evidence="8 9" key="1">
    <citation type="submission" date="2019-08" db="EMBL/GenBank/DDBJ databases">
        <title>Complete genome sequence of Terriglobus albidus strain ORNL.</title>
        <authorList>
            <person name="Podar M."/>
        </authorList>
    </citation>
    <scope>NUCLEOTIDE SEQUENCE [LARGE SCALE GENOMIC DNA]</scope>
    <source>
        <strain evidence="8 9">ORNL</strain>
    </source>
</reference>
<dbReference type="InterPro" id="IPR000531">
    <property type="entry name" value="Beta-barrel_TonB"/>
</dbReference>
<keyword evidence="2 4" id="KW-0472">Membrane</keyword>
<feature type="domain" description="TonB-dependent receptor-like beta-barrel" evidence="6">
    <location>
        <begin position="432"/>
        <end position="931"/>
    </location>
</feature>
<dbReference type="RefSeq" id="WP_147649969.1">
    <property type="nucleotide sequence ID" value="NZ_CP042806.1"/>
</dbReference>
<dbReference type="Pfam" id="PF00593">
    <property type="entry name" value="TonB_dep_Rec_b-barrel"/>
    <property type="match status" value="1"/>
</dbReference>
<proteinExistence type="inferred from homology"/>
<comment type="subcellular location">
    <subcellularLocation>
        <location evidence="1 4">Cell outer membrane</location>
    </subcellularLocation>
</comment>
<dbReference type="InterPro" id="IPR037066">
    <property type="entry name" value="Plug_dom_sf"/>
</dbReference>
<dbReference type="PANTHER" id="PTHR40980">
    <property type="entry name" value="PLUG DOMAIN-CONTAINING PROTEIN"/>
    <property type="match status" value="1"/>
</dbReference>
<dbReference type="InterPro" id="IPR013784">
    <property type="entry name" value="Carb-bd-like_fold"/>
</dbReference>
<dbReference type="GO" id="GO:0030246">
    <property type="term" value="F:carbohydrate binding"/>
    <property type="evidence" value="ECO:0007669"/>
    <property type="project" value="InterPro"/>
</dbReference>
<dbReference type="OrthoDB" id="99276at2"/>
<dbReference type="SUPFAM" id="SSF49452">
    <property type="entry name" value="Starch-binding domain-like"/>
    <property type="match status" value="1"/>
</dbReference>
<dbReference type="Proteomes" id="UP000321820">
    <property type="component" value="Chromosome"/>
</dbReference>
<dbReference type="Pfam" id="PF13620">
    <property type="entry name" value="CarboxypepD_reg"/>
    <property type="match status" value="1"/>
</dbReference>
<evidence type="ECO:0000259" key="6">
    <source>
        <dbReference type="Pfam" id="PF00593"/>
    </source>
</evidence>
<dbReference type="InterPro" id="IPR036942">
    <property type="entry name" value="Beta-barrel_TonB_sf"/>
</dbReference>
<protein>
    <submittedName>
        <fullName evidence="8">TonB-dependent receptor</fullName>
    </submittedName>
</protein>
<dbReference type="Pfam" id="PF07715">
    <property type="entry name" value="Plug"/>
    <property type="match status" value="1"/>
</dbReference>
<dbReference type="Gene3D" id="2.40.170.20">
    <property type="entry name" value="TonB-dependent receptor, beta-barrel domain"/>
    <property type="match status" value="1"/>
</dbReference>
<evidence type="ECO:0000313" key="8">
    <source>
        <dbReference type="EMBL" id="QEE30667.1"/>
    </source>
</evidence>
<gene>
    <name evidence="8" type="ORF">FTW19_23340</name>
</gene>
<accession>A0A5B9EJS8</accession>
<keyword evidence="8" id="KW-0675">Receptor</keyword>
<dbReference type="EMBL" id="CP042806">
    <property type="protein sequence ID" value="QEE30667.1"/>
    <property type="molecule type" value="Genomic_DNA"/>
</dbReference>
<keyword evidence="5" id="KW-0732">Signal</keyword>
<sequence length="967" mass="105243">MRKLFWQSFVLLFVCLWADRSLVAQTVSGGIAGNVRDAAGAVLVSAKVVLEPSQRQVATDNHGEFRFPNLAPGTYTLTASYVGFKQFVTTVNVVSNQTQNVAAMLEVASDSDTVIVTAPRLRGDAEAINIERMSAEIVQVAPAGVITSLPNTNIADAIGRLPSVSLERDEGEGKYVQIRGTEPRLSNLTINGVNVPSVEVTVRNVKMDAIPSNGIDRIEVYKTLAADQDADGVGGTVNLVTPTAQDKPTYSLNGTAGYNPLQNGFWRGGFDGTFGKRFGPGKKFGFLLGGNWDRTNRGIDDLEPSQGVGVLPNGTNIAYVNSEDMRSYEYYRTRYGFVTGIDYKVNPNTSVYFKGLYADFHDFGETRVYTPNAGNIVGGSGSQVVFDNTGSWQYRHYIRRPDQQVFSMLVGASHGISKDVLTYDFAASRGHNIGGQVFPSTYFSGPSNVAFTEDLSNPNRPKFSATDGTNGFDATQYTVNESDGGSYHATQLNIQGAASYAHNYNAGGHPSTFSFGVKIRNSYSTQRENDNHLAYTGATPFTLASVVGSYTNPTYYNNSFAINGQAYGPASSYGGILRAVAANAGGFTEDVVGDSVTYAQAFFNADERITAGYLQDVIFIGNLRLEGGLRFDAGSTHFLANTINNATTGPCFKDPTQVCPGVTPTRQDASYFNPLPSAALQWQFQKDSNLRFVYSRGLARPNIGDLVPATVVDPNQTPYPTVSTGNPNLVPTLSDNFDILAEHYFQPLGIVQAGYFFKELHNPIYPVANLINNYNGTGRTYQETLSINGPNAHLQGVELQWQQRFSFLPGMLNGLGVNANYSYATSQVTFPTGFDGDRGDHPALDRTSPNNYNFNLTYDKSRFSGRFAISHNDASIAAYQWNAGTGAANDPILGLKGPTGDNYFYAHTQFDVQGSYRVHKGWQIVASGLNLSNEVFGFYNGSTIYPVQREYYRPTVSFGMRWTLASE</sequence>
<evidence type="ECO:0000256" key="5">
    <source>
        <dbReference type="SAM" id="SignalP"/>
    </source>
</evidence>
<keyword evidence="4" id="KW-0798">TonB box</keyword>
<name>A0A5B9EJS8_9BACT</name>
<dbReference type="InterPro" id="IPR012910">
    <property type="entry name" value="Plug_dom"/>
</dbReference>
<keyword evidence="3" id="KW-0998">Cell outer membrane</keyword>
<dbReference type="SUPFAM" id="SSF56935">
    <property type="entry name" value="Porins"/>
    <property type="match status" value="1"/>
</dbReference>
<dbReference type="Gene3D" id="2.170.130.10">
    <property type="entry name" value="TonB-dependent receptor, plug domain"/>
    <property type="match status" value="1"/>
</dbReference>
<comment type="similarity">
    <text evidence="4">Belongs to the TonB-dependent receptor family.</text>
</comment>